<dbReference type="Proteomes" id="UP000054144">
    <property type="component" value="Unassembled WGS sequence"/>
</dbReference>
<proteinExistence type="predicted"/>
<dbReference type="EMBL" id="KN882043">
    <property type="protein sequence ID" value="KIY46054.1"/>
    <property type="molecule type" value="Genomic_DNA"/>
</dbReference>
<sequence length="65" mass="6971">MVALLNALLIYSEKLSLSQASNLSILQRCEVTNATDTVAADIGHDPVWCEDDTSACVSGLKQMLC</sequence>
<reference evidence="2 3" key="1">
    <citation type="journal article" date="2015" name="Fungal Genet. Biol.">
        <title>Evolution of novel wood decay mechanisms in Agaricales revealed by the genome sequences of Fistulina hepatica and Cylindrobasidium torrendii.</title>
        <authorList>
            <person name="Floudas D."/>
            <person name="Held B.W."/>
            <person name="Riley R."/>
            <person name="Nagy L.G."/>
            <person name="Koehler G."/>
            <person name="Ransdell A.S."/>
            <person name="Younus H."/>
            <person name="Chow J."/>
            <person name="Chiniquy J."/>
            <person name="Lipzen A."/>
            <person name="Tritt A."/>
            <person name="Sun H."/>
            <person name="Haridas S."/>
            <person name="LaButti K."/>
            <person name="Ohm R.A."/>
            <person name="Kues U."/>
            <person name="Blanchette R.A."/>
            <person name="Grigoriev I.V."/>
            <person name="Minto R.E."/>
            <person name="Hibbett D.S."/>
        </authorList>
    </citation>
    <scope>NUCLEOTIDE SEQUENCE [LARGE SCALE GENOMIC DNA]</scope>
    <source>
        <strain evidence="2 3">ATCC 64428</strain>
    </source>
</reference>
<dbReference type="AlphaFoldDB" id="A0A0D7A4V8"/>
<evidence type="ECO:0000313" key="2">
    <source>
        <dbReference type="EMBL" id="KIY46057.1"/>
    </source>
</evidence>
<gene>
    <name evidence="1" type="ORF">FISHEDRAFT_47884</name>
    <name evidence="2" type="ORF">FISHEDRAFT_47974</name>
</gene>
<evidence type="ECO:0000313" key="1">
    <source>
        <dbReference type="EMBL" id="KIY46054.1"/>
    </source>
</evidence>
<organism evidence="2 3">
    <name type="scientific">Fistulina hepatica ATCC 64428</name>
    <dbReference type="NCBI Taxonomy" id="1128425"/>
    <lineage>
        <taxon>Eukaryota</taxon>
        <taxon>Fungi</taxon>
        <taxon>Dikarya</taxon>
        <taxon>Basidiomycota</taxon>
        <taxon>Agaricomycotina</taxon>
        <taxon>Agaricomycetes</taxon>
        <taxon>Agaricomycetidae</taxon>
        <taxon>Agaricales</taxon>
        <taxon>Fistulinaceae</taxon>
        <taxon>Fistulina</taxon>
    </lineage>
</organism>
<dbReference type="EMBL" id="KN882043">
    <property type="protein sequence ID" value="KIY46057.1"/>
    <property type="molecule type" value="Genomic_DNA"/>
</dbReference>
<accession>A0A0D7A4V8</accession>
<evidence type="ECO:0000313" key="3">
    <source>
        <dbReference type="Proteomes" id="UP000054144"/>
    </source>
</evidence>
<name>A0A0D7A4V8_9AGAR</name>
<keyword evidence="3" id="KW-1185">Reference proteome</keyword>
<protein>
    <submittedName>
        <fullName evidence="2">Uncharacterized protein</fullName>
    </submittedName>
</protein>